<dbReference type="PANTHER" id="PTHR21600">
    <property type="entry name" value="MITOCHONDRIAL RNA PSEUDOURIDINE SYNTHASE"/>
    <property type="match status" value="1"/>
</dbReference>
<dbReference type="SMART" id="SM00363">
    <property type="entry name" value="S4"/>
    <property type="match status" value="1"/>
</dbReference>
<dbReference type="GO" id="GO:0003723">
    <property type="term" value="F:RNA binding"/>
    <property type="evidence" value="ECO:0007669"/>
    <property type="project" value="UniProtKB-KW"/>
</dbReference>
<organism evidence="8 9">
    <name type="scientific">Helicobacter trogontum</name>
    <dbReference type="NCBI Taxonomy" id="50960"/>
    <lineage>
        <taxon>Bacteria</taxon>
        <taxon>Pseudomonadati</taxon>
        <taxon>Campylobacterota</taxon>
        <taxon>Epsilonproteobacteria</taxon>
        <taxon>Campylobacterales</taxon>
        <taxon>Helicobacteraceae</taxon>
        <taxon>Helicobacter</taxon>
    </lineage>
</organism>
<accession>A0A4U8SB60</accession>
<evidence type="ECO:0000256" key="2">
    <source>
        <dbReference type="ARBA" id="ARBA00010876"/>
    </source>
</evidence>
<dbReference type="CDD" id="cd02869">
    <property type="entry name" value="PseudoU_synth_RluA_like"/>
    <property type="match status" value="1"/>
</dbReference>
<dbReference type="Pfam" id="PF01479">
    <property type="entry name" value="S4"/>
    <property type="match status" value="1"/>
</dbReference>
<dbReference type="Pfam" id="PF00849">
    <property type="entry name" value="PseudoU_synth_2"/>
    <property type="match status" value="1"/>
</dbReference>
<reference evidence="8 9" key="1">
    <citation type="journal article" date="2014" name="Genome Announc.">
        <title>Draft genome sequences of eight enterohepatic helicobacter species isolated from both laboratory and wild rodents.</title>
        <authorList>
            <person name="Sheh A."/>
            <person name="Shen Z."/>
            <person name="Fox J.G."/>
        </authorList>
    </citation>
    <scope>NUCLEOTIDE SEQUENCE [LARGE SCALE GENOMIC DNA]</scope>
    <source>
        <strain evidence="8 9">ATCC 700114</strain>
    </source>
</reference>
<dbReference type="InterPro" id="IPR006145">
    <property type="entry name" value="PsdUridine_synth_RsuA/RluA"/>
</dbReference>
<dbReference type="InterPro" id="IPR036986">
    <property type="entry name" value="S4_RNA-bd_sf"/>
</dbReference>
<dbReference type="OrthoDB" id="128480at2"/>
<dbReference type="SUPFAM" id="SSF55120">
    <property type="entry name" value="Pseudouridine synthase"/>
    <property type="match status" value="1"/>
</dbReference>
<evidence type="ECO:0000256" key="5">
    <source>
        <dbReference type="ARBA" id="ARBA00033164"/>
    </source>
</evidence>
<dbReference type="GO" id="GO:0120159">
    <property type="term" value="F:rRNA pseudouridine synthase activity"/>
    <property type="evidence" value="ECO:0007669"/>
    <property type="project" value="UniProtKB-ARBA"/>
</dbReference>
<dbReference type="PROSITE" id="PS01129">
    <property type="entry name" value="PSI_RLU"/>
    <property type="match status" value="1"/>
</dbReference>
<dbReference type="InterPro" id="IPR050188">
    <property type="entry name" value="RluA_PseudoU_synthase"/>
</dbReference>
<keyword evidence="6" id="KW-0694">RNA-binding</keyword>
<comment type="caution">
    <text evidence="8">The sequence shown here is derived from an EMBL/GenBank/DDBJ whole genome shotgun (WGS) entry which is preliminary data.</text>
</comment>
<dbReference type="Proteomes" id="UP000029878">
    <property type="component" value="Unassembled WGS sequence"/>
</dbReference>
<dbReference type="CDD" id="cd00165">
    <property type="entry name" value="S4"/>
    <property type="match status" value="1"/>
</dbReference>
<evidence type="ECO:0000313" key="8">
    <source>
        <dbReference type="EMBL" id="TLD83137.1"/>
    </source>
</evidence>
<feature type="domain" description="RNA-binding S4" evidence="7">
    <location>
        <begin position="14"/>
        <end position="83"/>
    </location>
</feature>
<evidence type="ECO:0000256" key="6">
    <source>
        <dbReference type="PROSITE-ProRule" id="PRU00182"/>
    </source>
</evidence>
<dbReference type="GO" id="GO:0000455">
    <property type="term" value="P:enzyme-directed rRNA pseudouridine synthesis"/>
    <property type="evidence" value="ECO:0007669"/>
    <property type="project" value="UniProtKB-ARBA"/>
</dbReference>
<dbReference type="RefSeq" id="WP_052096482.1">
    <property type="nucleotide sequence ID" value="NZ_FZNG01000017.1"/>
</dbReference>
<comment type="similarity">
    <text evidence="2">Belongs to the pseudouridine synthase RluA family.</text>
</comment>
<dbReference type="AlphaFoldDB" id="A0A4U8SB60"/>
<dbReference type="PROSITE" id="PS50889">
    <property type="entry name" value="S4"/>
    <property type="match status" value="1"/>
</dbReference>
<name>A0A4U8SB60_9HELI</name>
<evidence type="ECO:0000256" key="3">
    <source>
        <dbReference type="ARBA" id="ARBA00023235"/>
    </source>
</evidence>
<dbReference type="InterPro" id="IPR002942">
    <property type="entry name" value="S4_RNA-bd"/>
</dbReference>
<dbReference type="InterPro" id="IPR006224">
    <property type="entry name" value="PsdUridine_synth_RluA-like_CS"/>
</dbReference>
<protein>
    <recommendedName>
        <fullName evidence="4">RNA pseudouridylate synthase</fullName>
    </recommendedName>
    <alternativeName>
        <fullName evidence="5">RNA-uridine isomerase</fullName>
    </alternativeName>
</protein>
<comment type="catalytic activity">
    <reaction evidence="1">
        <text>a uridine in RNA = a pseudouridine in RNA</text>
        <dbReference type="Rhea" id="RHEA:48348"/>
        <dbReference type="Rhea" id="RHEA-COMP:12068"/>
        <dbReference type="Rhea" id="RHEA-COMP:12069"/>
        <dbReference type="ChEBI" id="CHEBI:65314"/>
        <dbReference type="ChEBI" id="CHEBI:65315"/>
    </reaction>
</comment>
<keyword evidence="3" id="KW-0413">Isomerase</keyword>
<dbReference type="Gene3D" id="3.10.290.10">
    <property type="entry name" value="RNA-binding S4 domain"/>
    <property type="match status" value="1"/>
</dbReference>
<evidence type="ECO:0000259" key="7">
    <source>
        <dbReference type="SMART" id="SM00363"/>
    </source>
</evidence>
<dbReference type="EMBL" id="JRPL02000010">
    <property type="protein sequence ID" value="TLD83137.1"/>
    <property type="molecule type" value="Genomic_DNA"/>
</dbReference>
<dbReference type="PANTHER" id="PTHR21600:SF44">
    <property type="entry name" value="RIBOSOMAL LARGE SUBUNIT PSEUDOURIDINE SYNTHASE D"/>
    <property type="match status" value="1"/>
</dbReference>
<evidence type="ECO:0000256" key="4">
    <source>
        <dbReference type="ARBA" id="ARBA00031870"/>
    </source>
</evidence>
<proteinExistence type="inferred from homology"/>
<dbReference type="SUPFAM" id="SSF55174">
    <property type="entry name" value="Alpha-L RNA-binding motif"/>
    <property type="match status" value="1"/>
</dbReference>
<evidence type="ECO:0000256" key="1">
    <source>
        <dbReference type="ARBA" id="ARBA00000073"/>
    </source>
</evidence>
<dbReference type="Gene3D" id="3.30.2350.10">
    <property type="entry name" value="Pseudouridine synthase"/>
    <property type="match status" value="1"/>
</dbReference>
<evidence type="ECO:0000313" key="9">
    <source>
        <dbReference type="Proteomes" id="UP000029878"/>
    </source>
</evidence>
<sequence length="329" mass="38418">MKLLYHFCILHGYSRLDSALQEILHISRSQASQWIESKLVKIDEQVAKKGKILKKGACIQIYTTYNASQQHDANKEELIQKLEIEIIHENNDYIILNKPRNLVVHHAPSVKEITLTDYLQANNYELSTINGELRFGIVHRLDKDTSGAILVAKNNASHLRFAEMLQNRTMGRIYICVINKALQHNTFVECHMGRNPNNRLKMAKLDKAKYPYARDSKSEFRKIMESRNGVFELIGVRLFSGRTHQIRVHLSTLQRYIYGDILYSPENLKSSYKTKMLLHAQLLYFDGNVFSAKIPKDLLKFLEENFIDYESKLEAFLLQWKIELQQTRF</sequence>
<dbReference type="InterPro" id="IPR020103">
    <property type="entry name" value="PsdUridine_synth_cat_dom_sf"/>
</dbReference>
<gene>
    <name evidence="8" type="ORF">LS81_005570</name>
</gene>